<dbReference type="GO" id="GO:0005829">
    <property type="term" value="C:cytosol"/>
    <property type="evidence" value="ECO:0007669"/>
    <property type="project" value="TreeGrafter"/>
</dbReference>
<sequence>MTDFAELGISSILIRSLTTMSIRRPTPVQAACIPPLLSGQDCIGNAKTGSGKTIAFALPMLQKLSLDPYGIFGLILTPTRELAFQISEQFAVLGSSLNVRTSVVVGGMDMMTQALELNNRPHVVVATPGRLVDHMNSGTGEWTLSRVKFLVLDEADRLLSSTFASDLRTIFTALPSERQTGLFTATLTPSIEALAAAPPRPGKQIPVIYRDLSTVETVDTLKQHYILVPSHVREVYLYHLLCYPPESILHLRRDPPVAGKPKSKRKAPNGAADEADGPPKQPPPTIIFVRHPRTAAYLTTLLQHLDIRATALHSHLSQPARLASLQLFRASVVPVLVCTDVASRGLDMEDVGMVINWDMPSGKIKKRGKDIETPSGAADANPEDEDVGGAEEYVHRVGRTARMGRGGVAVSFVTERAEDERMVQKIEQRIRTTLTELTLPEGKVLEQLNHVSTAKRTASMALQESDFGKRQELHRIKRGKHRVSP</sequence>
<dbReference type="PROSITE" id="PS00039">
    <property type="entry name" value="DEAD_ATP_HELICASE"/>
    <property type="match status" value="1"/>
</dbReference>
<dbReference type="PROSITE" id="PS51194">
    <property type="entry name" value="HELICASE_CTER"/>
    <property type="match status" value="1"/>
</dbReference>
<dbReference type="PANTHER" id="PTHR47959:SF24">
    <property type="entry name" value="ATP-DEPENDENT RNA HELICASE"/>
    <property type="match status" value="1"/>
</dbReference>
<dbReference type="Pfam" id="PF00270">
    <property type="entry name" value="DEAD"/>
    <property type="match status" value="1"/>
</dbReference>
<dbReference type="InterPro" id="IPR001650">
    <property type="entry name" value="Helicase_C-like"/>
</dbReference>
<dbReference type="GO" id="GO:0042254">
    <property type="term" value="P:ribosome biogenesis"/>
    <property type="evidence" value="ECO:0007669"/>
    <property type="project" value="UniProtKB-KW"/>
</dbReference>
<dbReference type="InterPro" id="IPR011545">
    <property type="entry name" value="DEAD/DEAH_box_helicase_dom"/>
</dbReference>
<keyword evidence="3 10" id="KW-0547">Nucleotide-binding</keyword>
<dbReference type="EMBL" id="MU128936">
    <property type="protein sequence ID" value="KAF9516870.1"/>
    <property type="molecule type" value="Genomic_DNA"/>
</dbReference>
<dbReference type="InterPro" id="IPR027417">
    <property type="entry name" value="P-loop_NTPase"/>
</dbReference>
<dbReference type="GO" id="GO:0005524">
    <property type="term" value="F:ATP binding"/>
    <property type="evidence" value="ECO:0007669"/>
    <property type="project" value="UniProtKB-KW"/>
</dbReference>
<evidence type="ECO:0000256" key="3">
    <source>
        <dbReference type="ARBA" id="ARBA00022741"/>
    </source>
</evidence>
<evidence type="ECO:0000256" key="10">
    <source>
        <dbReference type="RuleBase" id="RU000492"/>
    </source>
</evidence>
<comment type="similarity">
    <text evidence="10">Belongs to the DEAD box helicase family.</text>
</comment>
<dbReference type="GO" id="GO:0003723">
    <property type="term" value="F:RNA binding"/>
    <property type="evidence" value="ECO:0007669"/>
    <property type="project" value="UniProtKB-KW"/>
</dbReference>
<dbReference type="AlphaFoldDB" id="A0A9P6B4M2"/>
<dbReference type="GO" id="GO:0005634">
    <property type="term" value="C:nucleus"/>
    <property type="evidence" value="ECO:0007669"/>
    <property type="project" value="UniProtKB-SubCell"/>
</dbReference>
<evidence type="ECO:0000313" key="16">
    <source>
        <dbReference type="Proteomes" id="UP000886523"/>
    </source>
</evidence>
<keyword evidence="6 10" id="KW-0067">ATP-binding</keyword>
<evidence type="ECO:0000256" key="7">
    <source>
        <dbReference type="ARBA" id="ARBA00022884"/>
    </source>
</evidence>
<dbReference type="GO" id="GO:0016787">
    <property type="term" value="F:hydrolase activity"/>
    <property type="evidence" value="ECO:0007669"/>
    <property type="project" value="UniProtKB-KW"/>
</dbReference>
<feature type="domain" description="Helicase C-terminal" evidence="13">
    <location>
        <begin position="270"/>
        <end position="445"/>
    </location>
</feature>
<dbReference type="InterPro" id="IPR014001">
    <property type="entry name" value="Helicase_ATP-bd"/>
</dbReference>
<dbReference type="PROSITE" id="PS51195">
    <property type="entry name" value="Q_MOTIF"/>
    <property type="match status" value="1"/>
</dbReference>
<dbReference type="OrthoDB" id="10261904at2759"/>
<dbReference type="GO" id="GO:0010467">
    <property type="term" value="P:gene expression"/>
    <property type="evidence" value="ECO:0007669"/>
    <property type="project" value="UniProtKB-ARBA"/>
</dbReference>
<feature type="domain" description="DEAD-box RNA helicase Q" evidence="14">
    <location>
        <begin position="2"/>
        <end position="30"/>
    </location>
</feature>
<name>A0A9P6B4M2_9AGAM</name>
<dbReference type="GO" id="GO:0003724">
    <property type="term" value="F:RNA helicase activity"/>
    <property type="evidence" value="ECO:0007669"/>
    <property type="project" value="InterPro"/>
</dbReference>
<dbReference type="InterPro" id="IPR000629">
    <property type="entry name" value="RNA-helicase_DEAD-box_CS"/>
</dbReference>
<dbReference type="SUPFAM" id="SSF52540">
    <property type="entry name" value="P-loop containing nucleoside triphosphate hydrolases"/>
    <property type="match status" value="2"/>
</dbReference>
<keyword evidence="7" id="KW-0694">RNA-binding</keyword>
<keyword evidence="5 10" id="KW-0347">Helicase</keyword>
<evidence type="ECO:0000256" key="1">
    <source>
        <dbReference type="ARBA" id="ARBA00004123"/>
    </source>
</evidence>
<dbReference type="PROSITE" id="PS51192">
    <property type="entry name" value="HELICASE_ATP_BIND_1"/>
    <property type="match status" value="1"/>
</dbReference>
<reference evidence="15" key="1">
    <citation type="journal article" date="2020" name="Nat. Commun.">
        <title>Large-scale genome sequencing of mycorrhizal fungi provides insights into the early evolution of symbiotic traits.</title>
        <authorList>
            <person name="Miyauchi S."/>
            <person name="Kiss E."/>
            <person name="Kuo A."/>
            <person name="Drula E."/>
            <person name="Kohler A."/>
            <person name="Sanchez-Garcia M."/>
            <person name="Morin E."/>
            <person name="Andreopoulos B."/>
            <person name="Barry K.W."/>
            <person name="Bonito G."/>
            <person name="Buee M."/>
            <person name="Carver A."/>
            <person name="Chen C."/>
            <person name="Cichocki N."/>
            <person name="Clum A."/>
            <person name="Culley D."/>
            <person name="Crous P.W."/>
            <person name="Fauchery L."/>
            <person name="Girlanda M."/>
            <person name="Hayes R.D."/>
            <person name="Keri Z."/>
            <person name="LaButti K."/>
            <person name="Lipzen A."/>
            <person name="Lombard V."/>
            <person name="Magnuson J."/>
            <person name="Maillard F."/>
            <person name="Murat C."/>
            <person name="Nolan M."/>
            <person name="Ohm R.A."/>
            <person name="Pangilinan J."/>
            <person name="Pereira M.F."/>
            <person name="Perotto S."/>
            <person name="Peter M."/>
            <person name="Pfister S."/>
            <person name="Riley R."/>
            <person name="Sitrit Y."/>
            <person name="Stielow J.B."/>
            <person name="Szollosi G."/>
            <person name="Zifcakova L."/>
            <person name="Stursova M."/>
            <person name="Spatafora J.W."/>
            <person name="Tedersoo L."/>
            <person name="Vaario L.M."/>
            <person name="Yamada A."/>
            <person name="Yan M."/>
            <person name="Wang P."/>
            <person name="Xu J."/>
            <person name="Bruns T."/>
            <person name="Baldrian P."/>
            <person name="Vilgalys R."/>
            <person name="Dunand C."/>
            <person name="Henrissat B."/>
            <person name="Grigoriev I.V."/>
            <person name="Hibbett D."/>
            <person name="Nagy L.G."/>
            <person name="Martin F.M."/>
        </authorList>
    </citation>
    <scope>NUCLEOTIDE SEQUENCE</scope>
    <source>
        <strain evidence="15">UP504</strain>
    </source>
</reference>
<evidence type="ECO:0000256" key="9">
    <source>
        <dbReference type="PROSITE-ProRule" id="PRU00552"/>
    </source>
</evidence>
<keyword evidence="2" id="KW-0690">Ribosome biogenesis</keyword>
<dbReference type="Gene3D" id="3.40.50.300">
    <property type="entry name" value="P-loop containing nucleotide triphosphate hydrolases"/>
    <property type="match status" value="2"/>
</dbReference>
<evidence type="ECO:0000256" key="4">
    <source>
        <dbReference type="ARBA" id="ARBA00022801"/>
    </source>
</evidence>
<comment type="subcellular location">
    <subcellularLocation>
        <location evidence="1">Nucleus</location>
    </subcellularLocation>
</comment>
<proteinExistence type="inferred from homology"/>
<dbReference type="SMART" id="SM00490">
    <property type="entry name" value="HELICc"/>
    <property type="match status" value="1"/>
</dbReference>
<dbReference type="CDD" id="cd17955">
    <property type="entry name" value="DEADc_DDX49"/>
    <property type="match status" value="1"/>
</dbReference>
<dbReference type="SMART" id="SM00487">
    <property type="entry name" value="DEXDc"/>
    <property type="match status" value="1"/>
</dbReference>
<comment type="caution">
    <text evidence="15">The sequence shown here is derived from an EMBL/GenBank/DDBJ whole genome shotgun (WGS) entry which is preliminary data.</text>
</comment>
<keyword evidence="4 10" id="KW-0378">Hydrolase</keyword>
<accession>A0A9P6B4M2</accession>
<feature type="short sequence motif" description="Q motif" evidence="9">
    <location>
        <begin position="2"/>
        <end position="30"/>
    </location>
</feature>
<dbReference type="Pfam" id="PF00271">
    <property type="entry name" value="Helicase_C"/>
    <property type="match status" value="1"/>
</dbReference>
<evidence type="ECO:0000256" key="8">
    <source>
        <dbReference type="ARBA" id="ARBA00023242"/>
    </source>
</evidence>
<dbReference type="PANTHER" id="PTHR47959">
    <property type="entry name" value="ATP-DEPENDENT RNA HELICASE RHLE-RELATED"/>
    <property type="match status" value="1"/>
</dbReference>
<feature type="domain" description="Helicase ATP-binding" evidence="12">
    <location>
        <begin position="33"/>
        <end position="205"/>
    </location>
</feature>
<dbReference type="CDD" id="cd18787">
    <property type="entry name" value="SF2_C_DEAD"/>
    <property type="match status" value="1"/>
</dbReference>
<gene>
    <name evidence="15" type="ORF">BS47DRAFT_1291797</name>
</gene>
<organism evidence="15 16">
    <name type="scientific">Hydnum rufescens UP504</name>
    <dbReference type="NCBI Taxonomy" id="1448309"/>
    <lineage>
        <taxon>Eukaryota</taxon>
        <taxon>Fungi</taxon>
        <taxon>Dikarya</taxon>
        <taxon>Basidiomycota</taxon>
        <taxon>Agaricomycotina</taxon>
        <taxon>Agaricomycetes</taxon>
        <taxon>Cantharellales</taxon>
        <taxon>Hydnaceae</taxon>
        <taxon>Hydnum</taxon>
    </lineage>
</organism>
<dbReference type="InterPro" id="IPR014014">
    <property type="entry name" value="RNA_helicase_DEAD_Q_motif"/>
</dbReference>
<evidence type="ECO:0000313" key="15">
    <source>
        <dbReference type="EMBL" id="KAF9516870.1"/>
    </source>
</evidence>
<feature type="region of interest" description="Disordered" evidence="11">
    <location>
        <begin position="364"/>
        <end position="386"/>
    </location>
</feature>
<evidence type="ECO:0008006" key="17">
    <source>
        <dbReference type="Google" id="ProtNLM"/>
    </source>
</evidence>
<protein>
    <recommendedName>
        <fullName evidence="17">DEAD-domain-containing protein</fullName>
    </recommendedName>
</protein>
<evidence type="ECO:0000259" key="14">
    <source>
        <dbReference type="PROSITE" id="PS51195"/>
    </source>
</evidence>
<dbReference type="Proteomes" id="UP000886523">
    <property type="component" value="Unassembled WGS sequence"/>
</dbReference>
<evidence type="ECO:0000256" key="11">
    <source>
        <dbReference type="SAM" id="MobiDB-lite"/>
    </source>
</evidence>
<dbReference type="InterPro" id="IPR050079">
    <property type="entry name" value="DEAD_box_RNA_helicase"/>
</dbReference>
<feature type="region of interest" description="Disordered" evidence="11">
    <location>
        <begin position="253"/>
        <end position="285"/>
    </location>
</feature>
<evidence type="ECO:0000256" key="6">
    <source>
        <dbReference type="ARBA" id="ARBA00022840"/>
    </source>
</evidence>
<keyword evidence="16" id="KW-1185">Reference proteome</keyword>
<keyword evidence="8" id="KW-0539">Nucleus</keyword>
<evidence type="ECO:0000256" key="5">
    <source>
        <dbReference type="ARBA" id="ARBA00022806"/>
    </source>
</evidence>
<evidence type="ECO:0000259" key="12">
    <source>
        <dbReference type="PROSITE" id="PS51192"/>
    </source>
</evidence>
<evidence type="ECO:0000256" key="2">
    <source>
        <dbReference type="ARBA" id="ARBA00022517"/>
    </source>
</evidence>
<evidence type="ECO:0000259" key="13">
    <source>
        <dbReference type="PROSITE" id="PS51194"/>
    </source>
</evidence>